<keyword evidence="2" id="KW-1185">Reference proteome</keyword>
<dbReference type="AlphaFoldDB" id="A0A7H8T5T8"/>
<dbReference type="Proteomes" id="UP000509418">
    <property type="component" value="Chromosome"/>
</dbReference>
<evidence type="ECO:0000313" key="1">
    <source>
        <dbReference type="EMBL" id="QKZ18817.1"/>
    </source>
</evidence>
<evidence type="ECO:0000313" key="2">
    <source>
        <dbReference type="Proteomes" id="UP000509418"/>
    </source>
</evidence>
<name>A0A7H8T5T8_STRCX</name>
<dbReference type="RefSeq" id="WP_176575564.1">
    <property type="nucleotide sequence ID" value="NZ_CBDRGH010000053.1"/>
</dbReference>
<sequence length="94" mass="10143">MNAVLDSEVHREKLIDVQRNNAVFPGSGRRLRAACGKSRRAGNRIAQIEPKHARDEQKEPRAAVEALAEQVAVAVARYAEVGAVDSRAPAATIS</sequence>
<reference evidence="1 2" key="1">
    <citation type="submission" date="2020-06" db="EMBL/GenBank/DDBJ databases">
        <title>Genome mining for natural products.</title>
        <authorList>
            <person name="Zhang B."/>
            <person name="Shi J."/>
            <person name="Ge H."/>
        </authorList>
    </citation>
    <scope>NUCLEOTIDE SEQUENCE [LARGE SCALE GENOMIC DNA]</scope>
    <source>
        <strain evidence="1 2">NA02069</strain>
    </source>
</reference>
<accession>A0A7H8T5T8</accession>
<gene>
    <name evidence="1" type="ORF">HUT05_16470</name>
</gene>
<dbReference type="EMBL" id="CP056041">
    <property type="protein sequence ID" value="QKZ18817.1"/>
    <property type="molecule type" value="Genomic_DNA"/>
</dbReference>
<organism evidence="1 2">
    <name type="scientific">Streptomyces chartreusis</name>
    <dbReference type="NCBI Taxonomy" id="1969"/>
    <lineage>
        <taxon>Bacteria</taxon>
        <taxon>Bacillati</taxon>
        <taxon>Actinomycetota</taxon>
        <taxon>Actinomycetes</taxon>
        <taxon>Kitasatosporales</taxon>
        <taxon>Streptomycetaceae</taxon>
        <taxon>Streptomyces</taxon>
    </lineage>
</organism>
<protein>
    <submittedName>
        <fullName evidence="1">Uncharacterized protein</fullName>
    </submittedName>
</protein>
<proteinExistence type="predicted"/>